<keyword evidence="2" id="KW-1185">Reference proteome</keyword>
<proteinExistence type="predicted"/>
<evidence type="ECO:0000313" key="2">
    <source>
        <dbReference type="Proteomes" id="UP000009296"/>
    </source>
</evidence>
<dbReference type="GeneID" id="10772152"/>
<sequence length="315" mass="37523">MLSDVLYNIVSSNNDDEVIYFSKILWGFYKNNDISKYRNYFKNLHIVERDDLLLYGKNYPLFRSVLYFNEVPLFKSESQSILFLKNNGFNPNAKLVNLNDNERNKLGNIILNKIIAKIPKEYARYVPKLIFGKCYYLEEYNVELKEYISNLNALCKLKKYNEVEKCIIHQKLPDEKLVKKYKLKLAKSIKLFNKKLDNMEIQYTSITYNNKTYPCQYIHIKQSIFDRVKGWIFGSIDGKHYPAIVNISYSHPKINFMQPFFIFVGDEINVFARAPKLLYFKDNLTLNHLNLTGKHTYFGNWNYEIFEKFVNNKQK</sequence>
<organism evidence="1 2">
    <name type="scientific">Methanothermococcus okinawensis (strain DSM 14208 / JCM 11175 / IH1)</name>
    <dbReference type="NCBI Taxonomy" id="647113"/>
    <lineage>
        <taxon>Archaea</taxon>
        <taxon>Methanobacteriati</taxon>
        <taxon>Methanobacteriota</taxon>
        <taxon>Methanomada group</taxon>
        <taxon>Methanococci</taxon>
        <taxon>Methanococcales</taxon>
        <taxon>Methanococcaceae</taxon>
        <taxon>Methanothermococcus</taxon>
    </lineage>
</organism>
<dbReference type="RefSeq" id="WP_013866220.1">
    <property type="nucleotide sequence ID" value="NC_015636.1"/>
</dbReference>
<evidence type="ECO:0000313" key="1">
    <source>
        <dbReference type="EMBL" id="AEH06034.1"/>
    </source>
</evidence>
<dbReference type="KEGG" id="mok:Metok_0036"/>
<dbReference type="HOGENOM" id="CLU_887427_0_0_2"/>
<name>F8AMJ4_METOI</name>
<dbReference type="Proteomes" id="UP000009296">
    <property type="component" value="Chromosome"/>
</dbReference>
<dbReference type="eggNOG" id="arCOG00433">
    <property type="taxonomic scope" value="Archaea"/>
</dbReference>
<dbReference type="STRING" id="647113.Metok_0036"/>
<accession>F8AMJ4</accession>
<dbReference type="OrthoDB" id="60412at2157"/>
<dbReference type="EMBL" id="CP002792">
    <property type="protein sequence ID" value="AEH06034.1"/>
    <property type="molecule type" value="Genomic_DNA"/>
</dbReference>
<reference evidence="1" key="1">
    <citation type="submission" date="2011-05" db="EMBL/GenBank/DDBJ databases">
        <title>Complete sequence of chromosome of Methanothermococcus okinawensis IH1.</title>
        <authorList>
            <consortium name="US DOE Joint Genome Institute"/>
            <person name="Lucas S."/>
            <person name="Han J."/>
            <person name="Lapidus A."/>
            <person name="Cheng J.-F."/>
            <person name="Goodwin L."/>
            <person name="Pitluck S."/>
            <person name="Peters L."/>
            <person name="Mikhailova N."/>
            <person name="Held B."/>
            <person name="Han C."/>
            <person name="Tapia R."/>
            <person name="Land M."/>
            <person name="Hauser L."/>
            <person name="Kyrpides N."/>
            <person name="Ivanova N."/>
            <person name="Pagani I."/>
            <person name="Sieprawska-Lupa M."/>
            <person name="Takai K."/>
            <person name="Miyazaki J."/>
            <person name="Whitman W."/>
            <person name="Woyke T."/>
        </authorList>
    </citation>
    <scope>NUCLEOTIDE SEQUENCE</scope>
    <source>
        <strain evidence="1">IH1</strain>
    </source>
</reference>
<gene>
    <name evidence="1" type="ordered locus">Metok_0036</name>
</gene>
<protein>
    <submittedName>
        <fullName evidence="1">Uncharacterized protein</fullName>
    </submittedName>
</protein>
<dbReference type="AlphaFoldDB" id="F8AMJ4"/>